<evidence type="ECO:0000313" key="3">
    <source>
        <dbReference type="Proteomes" id="UP000759131"/>
    </source>
</evidence>
<dbReference type="InterPro" id="IPR001206">
    <property type="entry name" value="Diacylglycerol_kinase_cat_dom"/>
</dbReference>
<dbReference type="AlphaFoldDB" id="A0A7R9Q6D7"/>
<dbReference type="Proteomes" id="UP000759131">
    <property type="component" value="Unassembled WGS sequence"/>
</dbReference>
<sequence>MILKTIKVLRNNWKKSVFFSCVAVYGVNYGYNKLIEHNKMRAYCEEALRFGNQYIRPDQNCRHLTVILNPMANKRKSKQNYDKYCAPLLHLAGIRVSVVVTEEEGQARDLMEIMDNTDAVLIAGGNGTVHEVVTGLLRRTDGRPGVHQYPIGILPVGRRNTIAVNVNGVRDKHLKPYELLAECTLSAIREVLKPVDVMRIEGTKGRPVFALEEFNCGRLRDTLSVADGYWYLGAYLKPYLAFAFNTLRRLTAVEGVSISYSNPCDGCSKCYQRYEREAPGGVGLAEGPTRWWHVFMPRKGADTRGPTQPKRDLKAIHNSECGQWSTLAETGADNVLIQNTNESKLKLIIHSQPSAHRQFINDGVKLFNSEPLAVEGMSPCVQLIEAMDINIDLAEDKSGGNDGNDDQTVVDQTMDQTVDAEAVEVVGGDATSDGDKIEAVDNSATNSWFSIDTESYERQSVKITLMPKVLNMYAL</sequence>
<dbReference type="GO" id="GO:0004143">
    <property type="term" value="F:ATP-dependent diacylglycerol kinase activity"/>
    <property type="evidence" value="ECO:0007669"/>
    <property type="project" value="TreeGrafter"/>
</dbReference>
<dbReference type="GO" id="GO:0005739">
    <property type="term" value="C:mitochondrion"/>
    <property type="evidence" value="ECO:0007669"/>
    <property type="project" value="TreeGrafter"/>
</dbReference>
<dbReference type="EMBL" id="OC867104">
    <property type="protein sequence ID" value="CAD7633319.1"/>
    <property type="molecule type" value="Genomic_DNA"/>
</dbReference>
<gene>
    <name evidence="2" type="ORF">OSB1V03_LOCUS13716</name>
</gene>
<dbReference type="InterPro" id="IPR016064">
    <property type="entry name" value="NAD/diacylglycerol_kinase_sf"/>
</dbReference>
<organism evidence="2">
    <name type="scientific">Medioppia subpectinata</name>
    <dbReference type="NCBI Taxonomy" id="1979941"/>
    <lineage>
        <taxon>Eukaryota</taxon>
        <taxon>Metazoa</taxon>
        <taxon>Ecdysozoa</taxon>
        <taxon>Arthropoda</taxon>
        <taxon>Chelicerata</taxon>
        <taxon>Arachnida</taxon>
        <taxon>Acari</taxon>
        <taxon>Acariformes</taxon>
        <taxon>Sarcoptiformes</taxon>
        <taxon>Oribatida</taxon>
        <taxon>Brachypylina</taxon>
        <taxon>Oppioidea</taxon>
        <taxon>Oppiidae</taxon>
        <taxon>Medioppia</taxon>
    </lineage>
</organism>
<dbReference type="InterPro" id="IPR017438">
    <property type="entry name" value="ATP-NAD_kinase_N"/>
</dbReference>
<reference evidence="2" key="1">
    <citation type="submission" date="2020-11" db="EMBL/GenBank/DDBJ databases">
        <authorList>
            <person name="Tran Van P."/>
        </authorList>
    </citation>
    <scope>NUCLEOTIDE SEQUENCE</scope>
</reference>
<name>A0A7R9Q6D7_9ACAR</name>
<feature type="domain" description="DAGKc" evidence="1">
    <location>
        <begin position="59"/>
        <end position="204"/>
    </location>
</feature>
<evidence type="ECO:0000313" key="2">
    <source>
        <dbReference type="EMBL" id="CAD7633319.1"/>
    </source>
</evidence>
<dbReference type="GO" id="GO:0047620">
    <property type="term" value="F:acylglycerol kinase activity"/>
    <property type="evidence" value="ECO:0007669"/>
    <property type="project" value="TreeGrafter"/>
</dbReference>
<protein>
    <recommendedName>
        <fullName evidence="1">DAGKc domain-containing protein</fullName>
    </recommendedName>
</protein>
<dbReference type="PROSITE" id="PS50146">
    <property type="entry name" value="DAGK"/>
    <property type="match status" value="1"/>
</dbReference>
<dbReference type="SUPFAM" id="SSF111331">
    <property type="entry name" value="NAD kinase/diacylglycerol kinase-like"/>
    <property type="match status" value="1"/>
</dbReference>
<dbReference type="OrthoDB" id="9979394at2759"/>
<keyword evidence="3" id="KW-1185">Reference proteome</keyword>
<dbReference type="GO" id="GO:0001729">
    <property type="term" value="F:ceramide kinase activity"/>
    <property type="evidence" value="ECO:0007669"/>
    <property type="project" value="TreeGrafter"/>
</dbReference>
<dbReference type="Pfam" id="PF00781">
    <property type="entry name" value="DAGK_cat"/>
    <property type="match status" value="1"/>
</dbReference>
<dbReference type="InterPro" id="IPR050187">
    <property type="entry name" value="Lipid_Phosphate_FormReg"/>
</dbReference>
<dbReference type="GO" id="GO:0046513">
    <property type="term" value="P:ceramide biosynthetic process"/>
    <property type="evidence" value="ECO:0007669"/>
    <property type="project" value="TreeGrafter"/>
</dbReference>
<dbReference type="PANTHER" id="PTHR12358:SF31">
    <property type="entry name" value="ACYLGLYCEROL KINASE, MITOCHONDRIAL"/>
    <property type="match status" value="1"/>
</dbReference>
<dbReference type="Gene3D" id="3.40.50.10330">
    <property type="entry name" value="Probable inorganic polyphosphate/atp-NAD kinase, domain 1"/>
    <property type="match status" value="1"/>
</dbReference>
<accession>A0A7R9Q6D7</accession>
<dbReference type="GO" id="GO:0016020">
    <property type="term" value="C:membrane"/>
    <property type="evidence" value="ECO:0007669"/>
    <property type="project" value="TreeGrafter"/>
</dbReference>
<dbReference type="PANTHER" id="PTHR12358">
    <property type="entry name" value="SPHINGOSINE KINASE"/>
    <property type="match status" value="1"/>
</dbReference>
<dbReference type="GO" id="GO:0046512">
    <property type="term" value="P:sphingosine biosynthetic process"/>
    <property type="evidence" value="ECO:0007669"/>
    <property type="project" value="TreeGrafter"/>
</dbReference>
<proteinExistence type="predicted"/>
<dbReference type="EMBL" id="CAJPIZ010012529">
    <property type="protein sequence ID" value="CAG2113749.1"/>
    <property type="molecule type" value="Genomic_DNA"/>
</dbReference>
<evidence type="ECO:0000259" key="1">
    <source>
        <dbReference type="PROSITE" id="PS50146"/>
    </source>
</evidence>